<accession>A0A445D998</accession>
<comment type="caution">
    <text evidence="2">The sequence shown here is derived from an EMBL/GenBank/DDBJ whole genome shotgun (WGS) entry which is preliminary data.</text>
</comment>
<name>A0A445D998_ARAHY</name>
<evidence type="ECO:0000313" key="3">
    <source>
        <dbReference type="Proteomes" id="UP000289738"/>
    </source>
</evidence>
<dbReference type="Proteomes" id="UP000289738">
    <property type="component" value="Chromosome A05"/>
</dbReference>
<evidence type="ECO:0000313" key="2">
    <source>
        <dbReference type="EMBL" id="RYR59733.1"/>
    </source>
</evidence>
<proteinExistence type="predicted"/>
<keyword evidence="3" id="KW-1185">Reference proteome</keyword>
<sequence>MRKQSYDPICLDAFEDHSEWIIEDSPPFLTPKEVDALRNDLVNMSLQSALDDLDIFLLEMILRRIYFDIPGEGSTFSSIVQVFVASYKKHHLQDVANEEEGVYYDPPSKDDKTPKINVSEQLK</sequence>
<evidence type="ECO:0000256" key="1">
    <source>
        <dbReference type="SAM" id="MobiDB-lite"/>
    </source>
</evidence>
<dbReference type="AlphaFoldDB" id="A0A445D998"/>
<reference evidence="2 3" key="1">
    <citation type="submission" date="2019-01" db="EMBL/GenBank/DDBJ databases">
        <title>Sequencing of cultivated peanut Arachis hypogaea provides insights into genome evolution and oil improvement.</title>
        <authorList>
            <person name="Chen X."/>
        </authorList>
    </citation>
    <scope>NUCLEOTIDE SEQUENCE [LARGE SCALE GENOMIC DNA]</scope>
    <source>
        <strain evidence="3">cv. Fuhuasheng</strain>
        <tissue evidence="2">Leaves</tissue>
    </source>
</reference>
<feature type="region of interest" description="Disordered" evidence="1">
    <location>
        <begin position="98"/>
        <end position="123"/>
    </location>
</feature>
<dbReference type="EMBL" id="SDMP01000005">
    <property type="protein sequence ID" value="RYR59733.1"/>
    <property type="molecule type" value="Genomic_DNA"/>
</dbReference>
<protein>
    <submittedName>
        <fullName evidence="2">Uncharacterized protein</fullName>
    </submittedName>
</protein>
<organism evidence="2 3">
    <name type="scientific">Arachis hypogaea</name>
    <name type="common">Peanut</name>
    <dbReference type="NCBI Taxonomy" id="3818"/>
    <lineage>
        <taxon>Eukaryota</taxon>
        <taxon>Viridiplantae</taxon>
        <taxon>Streptophyta</taxon>
        <taxon>Embryophyta</taxon>
        <taxon>Tracheophyta</taxon>
        <taxon>Spermatophyta</taxon>
        <taxon>Magnoliopsida</taxon>
        <taxon>eudicotyledons</taxon>
        <taxon>Gunneridae</taxon>
        <taxon>Pentapetalae</taxon>
        <taxon>rosids</taxon>
        <taxon>fabids</taxon>
        <taxon>Fabales</taxon>
        <taxon>Fabaceae</taxon>
        <taxon>Papilionoideae</taxon>
        <taxon>50 kb inversion clade</taxon>
        <taxon>dalbergioids sensu lato</taxon>
        <taxon>Dalbergieae</taxon>
        <taxon>Pterocarpus clade</taxon>
        <taxon>Arachis</taxon>
    </lineage>
</organism>
<gene>
    <name evidence="2" type="ORF">Ahy_A05g025678</name>
</gene>